<feature type="domain" description="Ricin B lectin" evidence="3">
    <location>
        <begin position="336"/>
        <end position="406"/>
    </location>
</feature>
<comment type="caution">
    <text evidence="4">The sequence shown here is derived from an EMBL/GenBank/DDBJ whole genome shotgun (WGS) entry which is preliminary data.</text>
</comment>
<keyword evidence="4" id="KW-0449">Lipoprotein</keyword>
<dbReference type="Pfam" id="PF02585">
    <property type="entry name" value="PIG-L"/>
    <property type="match status" value="1"/>
</dbReference>
<name>A0ABQ3ETT6_9ACTN</name>
<protein>
    <submittedName>
        <fullName evidence="4">Lipoprotein</fullName>
    </submittedName>
</protein>
<dbReference type="PROSITE" id="PS50231">
    <property type="entry name" value="RICIN_B_LECTIN"/>
    <property type="match status" value="1"/>
</dbReference>
<dbReference type="Proteomes" id="UP000642673">
    <property type="component" value="Unassembled WGS sequence"/>
</dbReference>
<gene>
    <name evidence="4" type="ORF">GCM10010347_19890</name>
</gene>
<sequence length="486" mass="53701">MRPVAFALRTGVTVSSLTLCAALLAPYSSVGPAATATEGGPSGCRRTLVVVAHPDDDLFFVNPDVMSTIRAGCFVSAVYLTAGDGDEEVPAEARNYILNRENGVRTAYAEMAGAHSAWKQEDVRADGRSIRSFRLANQGRGRDVRLTFLGLHDGRPQGSEPDSILHLFDGRRKAITALQGGGSYTEEQLLSVLVSLIRQSRAENVLTLDPDVASFAKGTDGRVDHSDHGITARYAREAAYRTGTPVVPYLGYTVARLPRNLTPAETVEKERFTRWYMAQSQCPRERVCPAMKIYEARLSKTYRRWVERRYQRIHRSPRPGEIMGDVGRTTRYSGSSPEQCLAAPNGSRATGEARIASCDGSAGQKWDAGPDGSLRSRLDPAYCLTMAGSLLRLQACRLFEPKQTWRRVPWISATWKRAAWKLAGAGNLCLYQNDRSLPPRNQDVDRSPRLELVSCDGPARPGLYWRWAPEPLPPRRAQGVPWSRPA</sequence>
<dbReference type="EMBL" id="BMVP01000003">
    <property type="protein sequence ID" value="GHB50392.1"/>
    <property type="molecule type" value="Genomic_DNA"/>
</dbReference>
<dbReference type="SUPFAM" id="SSF102588">
    <property type="entry name" value="LmbE-like"/>
    <property type="match status" value="1"/>
</dbReference>
<dbReference type="RefSeq" id="WP_190183687.1">
    <property type="nucleotide sequence ID" value="NZ_BMVP01000003.1"/>
</dbReference>
<evidence type="ECO:0000256" key="2">
    <source>
        <dbReference type="SAM" id="SignalP"/>
    </source>
</evidence>
<dbReference type="Gene3D" id="3.40.50.10320">
    <property type="entry name" value="LmbE-like"/>
    <property type="match status" value="1"/>
</dbReference>
<evidence type="ECO:0000256" key="1">
    <source>
        <dbReference type="ARBA" id="ARBA00022833"/>
    </source>
</evidence>
<evidence type="ECO:0000259" key="3">
    <source>
        <dbReference type="Pfam" id="PF00652"/>
    </source>
</evidence>
<evidence type="ECO:0000313" key="4">
    <source>
        <dbReference type="EMBL" id="GHB50392.1"/>
    </source>
</evidence>
<keyword evidence="2" id="KW-0732">Signal</keyword>
<dbReference type="InterPro" id="IPR003737">
    <property type="entry name" value="GlcNAc_PI_deacetylase-related"/>
</dbReference>
<evidence type="ECO:0000313" key="5">
    <source>
        <dbReference type="Proteomes" id="UP000642673"/>
    </source>
</evidence>
<dbReference type="PANTHER" id="PTHR12993">
    <property type="entry name" value="N-ACETYLGLUCOSAMINYL-PHOSPHATIDYLINOSITOL DE-N-ACETYLASE-RELATED"/>
    <property type="match status" value="1"/>
</dbReference>
<feature type="signal peptide" evidence="2">
    <location>
        <begin position="1"/>
        <end position="21"/>
    </location>
</feature>
<keyword evidence="5" id="KW-1185">Reference proteome</keyword>
<proteinExistence type="predicted"/>
<accession>A0ABQ3ETT6</accession>
<reference evidence="5" key="1">
    <citation type="journal article" date="2019" name="Int. J. Syst. Evol. Microbiol.">
        <title>The Global Catalogue of Microorganisms (GCM) 10K type strain sequencing project: providing services to taxonomists for standard genome sequencing and annotation.</title>
        <authorList>
            <consortium name="The Broad Institute Genomics Platform"/>
            <consortium name="The Broad Institute Genome Sequencing Center for Infectious Disease"/>
            <person name="Wu L."/>
            <person name="Ma J."/>
        </authorList>
    </citation>
    <scope>NUCLEOTIDE SEQUENCE [LARGE SCALE GENOMIC DNA]</scope>
    <source>
        <strain evidence="5">JCM 4738</strain>
    </source>
</reference>
<dbReference type="InterPro" id="IPR035992">
    <property type="entry name" value="Ricin_B-like_lectins"/>
</dbReference>
<dbReference type="InterPro" id="IPR000772">
    <property type="entry name" value="Ricin_B_lectin"/>
</dbReference>
<dbReference type="InterPro" id="IPR024078">
    <property type="entry name" value="LmbE-like_dom_sf"/>
</dbReference>
<dbReference type="SUPFAM" id="SSF50370">
    <property type="entry name" value="Ricin B-like lectins"/>
    <property type="match status" value="1"/>
</dbReference>
<dbReference type="PANTHER" id="PTHR12993:SF26">
    <property type="entry name" value="1D-MYO-INOSITOL 2-ACETAMIDO-2-DEOXY-ALPHA-D-GLUCOPYRANOSIDE DEACETYLASE"/>
    <property type="match status" value="1"/>
</dbReference>
<dbReference type="Pfam" id="PF00652">
    <property type="entry name" value="Ricin_B_lectin"/>
    <property type="match status" value="1"/>
</dbReference>
<organism evidence="4 5">
    <name type="scientific">Streptomyces cirratus</name>
    <dbReference type="NCBI Taxonomy" id="68187"/>
    <lineage>
        <taxon>Bacteria</taxon>
        <taxon>Bacillati</taxon>
        <taxon>Actinomycetota</taxon>
        <taxon>Actinomycetes</taxon>
        <taxon>Kitasatosporales</taxon>
        <taxon>Streptomycetaceae</taxon>
        <taxon>Streptomyces</taxon>
    </lineage>
</organism>
<dbReference type="Gene3D" id="2.80.10.50">
    <property type="match status" value="1"/>
</dbReference>
<feature type="chain" id="PRO_5046536655" evidence="2">
    <location>
        <begin position="22"/>
        <end position="486"/>
    </location>
</feature>
<keyword evidence="1" id="KW-0862">Zinc</keyword>